<comment type="cofactor">
    <cofactor evidence="1 14">
        <name>heme</name>
        <dbReference type="ChEBI" id="CHEBI:30413"/>
    </cofactor>
</comment>
<dbReference type="OrthoDB" id="1470350at2759"/>
<keyword evidence="16" id="KW-1133">Transmembrane helix</keyword>
<evidence type="ECO:0000256" key="3">
    <source>
        <dbReference type="ARBA" id="ARBA00004174"/>
    </source>
</evidence>
<dbReference type="SUPFAM" id="SSF48264">
    <property type="entry name" value="Cytochrome P450"/>
    <property type="match status" value="1"/>
</dbReference>
<comment type="subcellular location">
    <subcellularLocation>
        <location evidence="4">Endoplasmic reticulum membrane</location>
        <topology evidence="4">Peripheral membrane protein</topology>
    </subcellularLocation>
    <subcellularLocation>
        <location evidence="3">Microsome membrane</location>
        <topology evidence="3">Peripheral membrane protein</topology>
    </subcellularLocation>
</comment>
<evidence type="ECO:0000256" key="14">
    <source>
        <dbReference type="PIRSR" id="PIRSR602401-1"/>
    </source>
</evidence>
<keyword evidence="17" id="KW-1185">Reference proteome</keyword>
<evidence type="ECO:0000256" key="12">
    <source>
        <dbReference type="ARBA" id="ARBA00023033"/>
    </source>
</evidence>
<dbReference type="RefSeq" id="XP_030755167.1">
    <property type="nucleotide sequence ID" value="XM_030899307.1"/>
</dbReference>
<feature type="binding site" description="axial binding residue" evidence="14">
    <location>
        <position position="427"/>
    </location>
    <ligand>
        <name>heme</name>
        <dbReference type="ChEBI" id="CHEBI:30413"/>
    </ligand>
    <ligandPart>
        <name>Fe</name>
        <dbReference type="ChEBI" id="CHEBI:18248"/>
    </ligandPart>
</feature>
<keyword evidence="7 14" id="KW-0479">Metal-binding</keyword>
<sequence>MISAYVVPCAIACLLVWMLASLFGKRRLFLFARDYKGPRFYPVVGNGLHAIEKDFFNGIQDHIKDGLPSNLWLCHEYYYITDNATEIREVLNNPNSLDKMKLYGFINLAMKDSLLLMPVDLWKKHRKFCSRSFSQPVLNSFVRFFYNNSVTLNEVLKDAHNKDTFEIFERYTFETFCESVVGYEYKAQLNHNLKLVESLEELQTLGSHLVVAFRYIPIVFWLFLSRGRRALKIIRNVHTTIYNIIEEKRKSYFKESVCYDNDALPLVDSMLYNGFNNKQIFDEVFLFILAATDTSGGTLAYFFTLLGMHQDIQNKVYEEVMEVVGPHRPIYQEDLNNLKYTERCIFEAMRIFPVVPYLGRYATADIPVGTKVIPKDTNIFISIFNVHRNENYYPDPLKYDPDRFLPEEIAKRDSYAFIPFSGGPRNCIGKTYALMLLKTAAASVIRNYQTFSDYKSVTELNFTSCISMKTVHKLDCRFKPRIHPE</sequence>
<dbReference type="GO" id="GO:0020037">
    <property type="term" value="F:heme binding"/>
    <property type="evidence" value="ECO:0007669"/>
    <property type="project" value="InterPro"/>
</dbReference>
<evidence type="ECO:0000256" key="2">
    <source>
        <dbReference type="ARBA" id="ARBA00003690"/>
    </source>
</evidence>
<gene>
    <name evidence="18" type="primary">LOC115881704</name>
</gene>
<evidence type="ECO:0000256" key="13">
    <source>
        <dbReference type="ARBA" id="ARBA00023136"/>
    </source>
</evidence>
<dbReference type="AlphaFoldDB" id="A0A6J2XUC1"/>
<evidence type="ECO:0000256" key="6">
    <source>
        <dbReference type="ARBA" id="ARBA00022617"/>
    </source>
</evidence>
<dbReference type="GO" id="GO:0004497">
    <property type="term" value="F:monooxygenase activity"/>
    <property type="evidence" value="ECO:0007669"/>
    <property type="project" value="UniProtKB-KW"/>
</dbReference>
<dbReference type="GO" id="GO:0005506">
    <property type="term" value="F:iron ion binding"/>
    <property type="evidence" value="ECO:0007669"/>
    <property type="project" value="InterPro"/>
</dbReference>
<reference evidence="18" key="1">
    <citation type="submission" date="2025-08" db="UniProtKB">
        <authorList>
            <consortium name="RefSeq"/>
        </authorList>
    </citation>
    <scope>IDENTIFICATION</scope>
    <source>
        <tissue evidence="18">Gonads</tissue>
    </source>
</reference>
<keyword evidence="8" id="KW-0256">Endoplasmic reticulum</keyword>
<evidence type="ECO:0000313" key="17">
    <source>
        <dbReference type="Proteomes" id="UP000504635"/>
    </source>
</evidence>
<keyword evidence="10 15" id="KW-0560">Oxidoreductase</keyword>
<evidence type="ECO:0000256" key="4">
    <source>
        <dbReference type="ARBA" id="ARBA00004406"/>
    </source>
</evidence>
<evidence type="ECO:0000256" key="15">
    <source>
        <dbReference type="RuleBase" id="RU000461"/>
    </source>
</evidence>
<dbReference type="PANTHER" id="PTHR24291:SF189">
    <property type="entry name" value="CYTOCHROME P450 4C3-RELATED"/>
    <property type="match status" value="1"/>
</dbReference>
<dbReference type="PRINTS" id="PR00385">
    <property type="entry name" value="P450"/>
</dbReference>
<comment type="similarity">
    <text evidence="5 15">Belongs to the cytochrome P450 family.</text>
</comment>
<dbReference type="InterPro" id="IPR002401">
    <property type="entry name" value="Cyt_P450_E_grp-I"/>
</dbReference>
<keyword evidence="9" id="KW-0492">Microsome</keyword>
<evidence type="ECO:0000256" key="7">
    <source>
        <dbReference type="ARBA" id="ARBA00022723"/>
    </source>
</evidence>
<organism evidence="17 18">
    <name type="scientific">Sitophilus oryzae</name>
    <name type="common">Rice weevil</name>
    <name type="synonym">Curculio oryzae</name>
    <dbReference type="NCBI Taxonomy" id="7048"/>
    <lineage>
        <taxon>Eukaryota</taxon>
        <taxon>Metazoa</taxon>
        <taxon>Ecdysozoa</taxon>
        <taxon>Arthropoda</taxon>
        <taxon>Hexapoda</taxon>
        <taxon>Insecta</taxon>
        <taxon>Pterygota</taxon>
        <taxon>Neoptera</taxon>
        <taxon>Endopterygota</taxon>
        <taxon>Coleoptera</taxon>
        <taxon>Polyphaga</taxon>
        <taxon>Cucujiformia</taxon>
        <taxon>Curculionidae</taxon>
        <taxon>Dryophthorinae</taxon>
        <taxon>Sitophilus</taxon>
    </lineage>
</organism>
<dbReference type="KEGG" id="soy:115881704"/>
<keyword evidence="13 16" id="KW-0472">Membrane</keyword>
<keyword evidence="11 14" id="KW-0408">Iron</keyword>
<dbReference type="Gene3D" id="1.10.630.10">
    <property type="entry name" value="Cytochrome P450"/>
    <property type="match status" value="1"/>
</dbReference>
<comment type="function">
    <text evidence="2">May be involved in the metabolism of insect hormones and in the breakdown of synthetic insecticides.</text>
</comment>
<evidence type="ECO:0000256" key="16">
    <source>
        <dbReference type="SAM" id="Phobius"/>
    </source>
</evidence>
<name>A0A6J2XUC1_SITOR</name>
<dbReference type="PROSITE" id="PS00086">
    <property type="entry name" value="CYTOCHROME_P450"/>
    <property type="match status" value="1"/>
</dbReference>
<evidence type="ECO:0000256" key="10">
    <source>
        <dbReference type="ARBA" id="ARBA00023002"/>
    </source>
</evidence>
<dbReference type="GeneID" id="115881704"/>
<dbReference type="InterPro" id="IPR036396">
    <property type="entry name" value="Cyt_P450_sf"/>
</dbReference>
<dbReference type="InParanoid" id="A0A6J2XUC1"/>
<evidence type="ECO:0000256" key="8">
    <source>
        <dbReference type="ARBA" id="ARBA00022824"/>
    </source>
</evidence>
<dbReference type="PRINTS" id="PR00463">
    <property type="entry name" value="EP450I"/>
</dbReference>
<dbReference type="InterPro" id="IPR050196">
    <property type="entry name" value="Cytochrome_P450_Monoox"/>
</dbReference>
<protein>
    <submittedName>
        <fullName evidence="18">Cytochrome P450 4C1-like</fullName>
    </submittedName>
</protein>
<keyword evidence="12 15" id="KW-0503">Monooxygenase</keyword>
<dbReference type="PANTHER" id="PTHR24291">
    <property type="entry name" value="CYTOCHROME P450 FAMILY 4"/>
    <property type="match status" value="1"/>
</dbReference>
<evidence type="ECO:0000256" key="9">
    <source>
        <dbReference type="ARBA" id="ARBA00022848"/>
    </source>
</evidence>
<evidence type="ECO:0000256" key="1">
    <source>
        <dbReference type="ARBA" id="ARBA00001971"/>
    </source>
</evidence>
<evidence type="ECO:0000256" key="5">
    <source>
        <dbReference type="ARBA" id="ARBA00010617"/>
    </source>
</evidence>
<dbReference type="GO" id="GO:0005789">
    <property type="term" value="C:endoplasmic reticulum membrane"/>
    <property type="evidence" value="ECO:0007669"/>
    <property type="project" value="UniProtKB-SubCell"/>
</dbReference>
<keyword evidence="16" id="KW-0812">Transmembrane</keyword>
<dbReference type="Pfam" id="PF00067">
    <property type="entry name" value="p450"/>
    <property type="match status" value="1"/>
</dbReference>
<dbReference type="Proteomes" id="UP000504635">
    <property type="component" value="Unplaced"/>
</dbReference>
<keyword evidence="6 14" id="KW-0349">Heme</keyword>
<dbReference type="InterPro" id="IPR017972">
    <property type="entry name" value="Cyt_P450_CS"/>
</dbReference>
<proteinExistence type="inferred from homology"/>
<evidence type="ECO:0000256" key="11">
    <source>
        <dbReference type="ARBA" id="ARBA00023004"/>
    </source>
</evidence>
<dbReference type="InterPro" id="IPR001128">
    <property type="entry name" value="Cyt_P450"/>
</dbReference>
<accession>A0A6J2XUC1</accession>
<feature type="transmembrane region" description="Helical" evidence="16">
    <location>
        <begin position="205"/>
        <end position="224"/>
    </location>
</feature>
<dbReference type="GO" id="GO:0016705">
    <property type="term" value="F:oxidoreductase activity, acting on paired donors, with incorporation or reduction of molecular oxygen"/>
    <property type="evidence" value="ECO:0007669"/>
    <property type="project" value="InterPro"/>
</dbReference>
<evidence type="ECO:0000313" key="18">
    <source>
        <dbReference type="RefSeq" id="XP_030755167.1"/>
    </source>
</evidence>